<evidence type="ECO:0000256" key="3">
    <source>
        <dbReference type="ARBA" id="ARBA00022840"/>
    </source>
</evidence>
<dbReference type="InterPro" id="IPR001482">
    <property type="entry name" value="T2SS/T4SS_dom"/>
</dbReference>
<dbReference type="InterPro" id="IPR007831">
    <property type="entry name" value="T2SS_GspE_N"/>
</dbReference>
<keyword evidence="3" id="KW-0067">ATP-binding</keyword>
<dbReference type="AlphaFoldDB" id="D6SLW3"/>
<dbReference type="EMBL" id="ACJN02000001">
    <property type="protein sequence ID" value="EFI35674.1"/>
    <property type="molecule type" value="Genomic_DNA"/>
</dbReference>
<dbReference type="Gene3D" id="3.30.450.90">
    <property type="match status" value="1"/>
</dbReference>
<keyword evidence="6" id="KW-1185">Reference proteome</keyword>
<dbReference type="PROSITE" id="PS51450">
    <property type="entry name" value="LRR"/>
    <property type="match status" value="1"/>
</dbReference>
<dbReference type="GO" id="GO:0005886">
    <property type="term" value="C:plasma membrane"/>
    <property type="evidence" value="ECO:0007669"/>
    <property type="project" value="TreeGrafter"/>
</dbReference>
<dbReference type="OrthoDB" id="9805147at2"/>
<dbReference type="SUPFAM" id="SSF52540">
    <property type="entry name" value="P-loop containing nucleoside triphosphate hydrolases"/>
    <property type="match status" value="1"/>
</dbReference>
<proteinExistence type="inferred from homology"/>
<feature type="domain" description="Bacterial type II secretion system protein E" evidence="4">
    <location>
        <begin position="403"/>
        <end position="417"/>
    </location>
</feature>
<evidence type="ECO:0000256" key="1">
    <source>
        <dbReference type="ARBA" id="ARBA00006611"/>
    </source>
</evidence>
<organism evidence="5 6">
    <name type="scientific">Desulfonatronospira thiodismutans ASO3-1</name>
    <dbReference type="NCBI Taxonomy" id="555779"/>
    <lineage>
        <taxon>Bacteria</taxon>
        <taxon>Pseudomonadati</taxon>
        <taxon>Thermodesulfobacteriota</taxon>
        <taxon>Desulfovibrionia</taxon>
        <taxon>Desulfovibrionales</taxon>
        <taxon>Desulfonatronovibrionaceae</taxon>
        <taxon>Desulfonatronospira</taxon>
    </lineage>
</organism>
<dbReference type="InterPro" id="IPR001611">
    <property type="entry name" value="Leu-rich_rpt"/>
</dbReference>
<comment type="similarity">
    <text evidence="1">Belongs to the GSP E family.</text>
</comment>
<dbReference type="CDD" id="cd01129">
    <property type="entry name" value="PulE-GspE-like"/>
    <property type="match status" value="1"/>
</dbReference>
<dbReference type="Pfam" id="PF00437">
    <property type="entry name" value="T2SSE"/>
    <property type="match status" value="1"/>
</dbReference>
<evidence type="ECO:0000256" key="2">
    <source>
        <dbReference type="ARBA" id="ARBA00022741"/>
    </source>
</evidence>
<dbReference type="FunFam" id="3.40.50.300:FF:000398">
    <property type="entry name" value="Type IV pilus assembly ATPase PilB"/>
    <property type="match status" value="1"/>
</dbReference>
<evidence type="ECO:0000313" key="6">
    <source>
        <dbReference type="Proteomes" id="UP000005496"/>
    </source>
</evidence>
<dbReference type="InterPro" id="IPR027417">
    <property type="entry name" value="P-loop_NTPase"/>
</dbReference>
<dbReference type="GO" id="GO:0016887">
    <property type="term" value="F:ATP hydrolysis activity"/>
    <property type="evidence" value="ECO:0007669"/>
    <property type="project" value="TreeGrafter"/>
</dbReference>
<dbReference type="PANTHER" id="PTHR30258">
    <property type="entry name" value="TYPE II SECRETION SYSTEM PROTEIN GSPE-RELATED"/>
    <property type="match status" value="1"/>
</dbReference>
<keyword evidence="2" id="KW-0547">Nucleotide-binding</keyword>
<gene>
    <name evidence="5" type="ORF">Dthio_PD3103</name>
</gene>
<evidence type="ECO:0000313" key="5">
    <source>
        <dbReference type="EMBL" id="EFI35674.1"/>
    </source>
</evidence>
<dbReference type="PANTHER" id="PTHR30258:SF1">
    <property type="entry name" value="PROTEIN TRANSPORT PROTEIN HOFB HOMOLOG"/>
    <property type="match status" value="1"/>
</dbReference>
<dbReference type="RefSeq" id="WP_008868803.1">
    <property type="nucleotide sequence ID" value="NZ_ACJN02000001.1"/>
</dbReference>
<dbReference type="Proteomes" id="UP000005496">
    <property type="component" value="Unassembled WGS sequence"/>
</dbReference>
<dbReference type="eggNOG" id="COG2804">
    <property type="taxonomic scope" value="Bacteria"/>
</dbReference>
<reference evidence="5" key="1">
    <citation type="submission" date="2010-05" db="EMBL/GenBank/DDBJ databases">
        <title>The draft genome of Desulfonatronospira thiodismutans ASO3-1.</title>
        <authorList>
            <consortium name="US DOE Joint Genome Institute (JGI-PGF)"/>
            <person name="Lucas S."/>
            <person name="Copeland A."/>
            <person name="Lapidus A."/>
            <person name="Cheng J.-F."/>
            <person name="Bruce D."/>
            <person name="Goodwin L."/>
            <person name="Pitluck S."/>
            <person name="Chertkov O."/>
            <person name="Brettin T."/>
            <person name="Detter J.C."/>
            <person name="Han C."/>
            <person name="Land M.L."/>
            <person name="Hauser L."/>
            <person name="Kyrpides N."/>
            <person name="Mikhailova N."/>
            <person name="Muyzer G."/>
            <person name="Woyke T."/>
        </authorList>
    </citation>
    <scope>NUCLEOTIDE SEQUENCE [LARGE SCALE GENOMIC DNA]</scope>
    <source>
        <strain evidence="5">ASO3-1</strain>
    </source>
</reference>
<sequence>MQQAPSTEYSPENTKTGGRYAYLLNTGAISDHDLQQAMRVAKKENLRMDDVLVERLKVDKQALGRSLQEYYDTDFVSFDHSYVAPFELFEQKRLDPEFLKKYEWVPLEKEGGNIIVLVNNPYDLGRLDEIRFIFGTSNIVARVAIPGDIRRFIEHFHQQYLAEQSMAFLGEEDGSAAEESEATTDYIDEGELTEHDSEVVRLVNALLLEAWRRKASDIHIEPSPGSRYCLIRMRVDGTCHEFKKIRLALAKPLVSRLKIMSSLDIAERRLPQDGKLKIKLPEVSQVLEFRVATVPTTGGQEDVVLRVLTSGKPITLKELGLSSNNLEHFDKLIKKPYGLILVVGPTGSGKTTTLHSALSCINTPDKKVWTAEDPVEISQEGLRQVQVNPKIGLTFAHLLRSFLRADPDVIMVGEMRDRETAHIAVEASLTGHIVFSTLHTNTAPETITRLLDMDLDPFNFADSLLCVLGQRLIKTLCPRCKEKYNPDSAELQELEMEYGEGFNAWKEHYFHKKAVLYRGKGCRDCIGGYRGRLGIHELMLNTDKIKDLIKFRKSAEEIRQQATMEGMLSLKQDGIHKVLAGLTDIHQVRAATGA</sequence>
<accession>D6SLW3</accession>
<dbReference type="SUPFAM" id="SSF160246">
    <property type="entry name" value="EspE N-terminal domain-like"/>
    <property type="match status" value="1"/>
</dbReference>
<dbReference type="GO" id="GO:0005524">
    <property type="term" value="F:ATP binding"/>
    <property type="evidence" value="ECO:0007669"/>
    <property type="project" value="UniProtKB-KW"/>
</dbReference>
<name>D6SLW3_9BACT</name>
<dbReference type="Gene3D" id="3.30.300.160">
    <property type="entry name" value="Type II secretion system, protein E, N-terminal domain"/>
    <property type="match status" value="1"/>
</dbReference>
<dbReference type="Gene3D" id="3.40.50.300">
    <property type="entry name" value="P-loop containing nucleotide triphosphate hydrolases"/>
    <property type="match status" value="1"/>
</dbReference>
<protein>
    <submittedName>
        <fullName evidence="5">Type II secretion system protein E</fullName>
    </submittedName>
</protein>
<dbReference type="PROSITE" id="PS00662">
    <property type="entry name" value="T2SP_E"/>
    <property type="match status" value="1"/>
</dbReference>
<dbReference type="Pfam" id="PF05157">
    <property type="entry name" value="MshEN"/>
    <property type="match status" value="1"/>
</dbReference>
<comment type="caution">
    <text evidence="5">The sequence shown here is derived from an EMBL/GenBank/DDBJ whole genome shotgun (WGS) entry which is preliminary data.</text>
</comment>
<dbReference type="InterPro" id="IPR037257">
    <property type="entry name" value="T2SS_E_N_sf"/>
</dbReference>
<evidence type="ECO:0000259" key="4">
    <source>
        <dbReference type="PROSITE" id="PS00662"/>
    </source>
</evidence>